<name>A0A9P8VK79_9PEZI</name>
<feature type="compositionally biased region" description="Polar residues" evidence="1">
    <location>
        <begin position="488"/>
        <end position="497"/>
    </location>
</feature>
<dbReference type="Pfam" id="PF14441">
    <property type="entry name" value="OTT_1508_deam"/>
    <property type="match status" value="1"/>
</dbReference>
<sequence length="514" mass="58677">MLSAKQESVATELWQDKGVQLIQLCSVQSAVNKSCKALNDITYISGSLENERQLTPFQSFLCKLAQICDTVKGGDTITALVALKTASGPEYLFGSNNRSEMELKDTRKFLHGFLEYVGRNPDGLKKKAMQKQILWRALEFNFPKVKFYLKRTLALLGECINLHVQLEGNSRSEIVLRLRQLEALATFPYDILSSQNAKNKFLRDSETFIKAIQATSENGFSKTIEELTQDVRPGVPDAWSELRHYFGRLHSYRQAADSIFEASQTWPELFTVFTVNYVRSARPLKISLPRPMLRPEQVIKAAFPDTDMDEYRPHLELLRRFGLDKNIQEKLRQKSMKRVVHCEVLLHSFLVRNHGADASEYWNNSMFIATSKQPCRLCHYYFADADNDFQVQSSHMNVYPKWRLPDIHEGQNEEEVEHQEELLDDIIEQMQDDILRIVRNKLPQGKTHDSRTGPQSMVSGYTGLERRHVPQRNSGPFVGPSGYLGRANSSDVLSETSSFDDLDDGDSWSPGAAV</sequence>
<dbReference type="Proteomes" id="UP000770015">
    <property type="component" value="Unassembled WGS sequence"/>
</dbReference>
<dbReference type="OrthoDB" id="3251507at2759"/>
<feature type="region of interest" description="Disordered" evidence="1">
    <location>
        <begin position="488"/>
        <end position="514"/>
    </location>
</feature>
<evidence type="ECO:0000256" key="1">
    <source>
        <dbReference type="SAM" id="MobiDB-lite"/>
    </source>
</evidence>
<dbReference type="AlphaFoldDB" id="A0A9P8VK79"/>
<dbReference type="PANTHER" id="PTHR42037:SF1">
    <property type="match status" value="1"/>
</dbReference>
<dbReference type="InterPro" id="IPR027796">
    <property type="entry name" value="OTT_1508_deam-like"/>
</dbReference>
<evidence type="ECO:0000313" key="2">
    <source>
        <dbReference type="EMBL" id="KAH6695052.1"/>
    </source>
</evidence>
<proteinExistence type="predicted"/>
<gene>
    <name evidence="2" type="ORF">F5X68DRAFT_257800</name>
</gene>
<dbReference type="EMBL" id="JAGSXJ010000002">
    <property type="protein sequence ID" value="KAH6695052.1"/>
    <property type="molecule type" value="Genomic_DNA"/>
</dbReference>
<evidence type="ECO:0000313" key="3">
    <source>
        <dbReference type="Proteomes" id="UP000770015"/>
    </source>
</evidence>
<keyword evidence="3" id="KW-1185">Reference proteome</keyword>
<organism evidence="2 3">
    <name type="scientific">Plectosphaerella plurivora</name>
    <dbReference type="NCBI Taxonomy" id="936078"/>
    <lineage>
        <taxon>Eukaryota</taxon>
        <taxon>Fungi</taxon>
        <taxon>Dikarya</taxon>
        <taxon>Ascomycota</taxon>
        <taxon>Pezizomycotina</taxon>
        <taxon>Sordariomycetes</taxon>
        <taxon>Hypocreomycetidae</taxon>
        <taxon>Glomerellales</taxon>
        <taxon>Plectosphaerellaceae</taxon>
        <taxon>Plectosphaerella</taxon>
    </lineage>
</organism>
<dbReference type="PANTHER" id="PTHR42037">
    <property type="match status" value="1"/>
</dbReference>
<accession>A0A9P8VK79</accession>
<reference evidence="2" key="1">
    <citation type="journal article" date="2021" name="Nat. Commun.">
        <title>Genetic determinants of endophytism in the Arabidopsis root mycobiome.</title>
        <authorList>
            <person name="Mesny F."/>
            <person name="Miyauchi S."/>
            <person name="Thiergart T."/>
            <person name="Pickel B."/>
            <person name="Atanasova L."/>
            <person name="Karlsson M."/>
            <person name="Huettel B."/>
            <person name="Barry K.W."/>
            <person name="Haridas S."/>
            <person name="Chen C."/>
            <person name="Bauer D."/>
            <person name="Andreopoulos W."/>
            <person name="Pangilinan J."/>
            <person name="LaButti K."/>
            <person name="Riley R."/>
            <person name="Lipzen A."/>
            <person name="Clum A."/>
            <person name="Drula E."/>
            <person name="Henrissat B."/>
            <person name="Kohler A."/>
            <person name="Grigoriev I.V."/>
            <person name="Martin F.M."/>
            <person name="Hacquard S."/>
        </authorList>
    </citation>
    <scope>NUCLEOTIDE SEQUENCE</scope>
    <source>
        <strain evidence="2">MPI-SDFR-AT-0117</strain>
    </source>
</reference>
<comment type="caution">
    <text evidence="2">The sequence shown here is derived from an EMBL/GenBank/DDBJ whole genome shotgun (WGS) entry which is preliminary data.</text>
</comment>
<protein>
    <submittedName>
        <fullName evidence="2">Uncharacterized protein</fullName>
    </submittedName>
</protein>